<dbReference type="RefSeq" id="WP_069364889.1">
    <property type="nucleotide sequence ID" value="NZ_CP012502.1"/>
</dbReference>
<dbReference type="EC" id="3.5.1.19" evidence="4"/>
<evidence type="ECO:0000313" key="5">
    <source>
        <dbReference type="Proteomes" id="UP000094463"/>
    </source>
</evidence>
<dbReference type="OrthoDB" id="9796485at2"/>
<evidence type="ECO:0000256" key="1">
    <source>
        <dbReference type="ARBA" id="ARBA00006336"/>
    </source>
</evidence>
<evidence type="ECO:0000259" key="3">
    <source>
        <dbReference type="Pfam" id="PF00857"/>
    </source>
</evidence>
<dbReference type="CDD" id="cd00431">
    <property type="entry name" value="cysteine_hydrolases"/>
    <property type="match status" value="1"/>
</dbReference>
<dbReference type="InterPro" id="IPR036380">
    <property type="entry name" value="Isochorismatase-like_sf"/>
</dbReference>
<dbReference type="Pfam" id="PF00857">
    <property type="entry name" value="Isochorismatase"/>
    <property type="match status" value="1"/>
</dbReference>
<accession>A0A1D7QV37</accession>
<dbReference type="SUPFAM" id="SSF52499">
    <property type="entry name" value="Isochorismatase-like hydrolases"/>
    <property type="match status" value="1"/>
</dbReference>
<evidence type="ECO:0000256" key="2">
    <source>
        <dbReference type="ARBA" id="ARBA00022801"/>
    </source>
</evidence>
<dbReference type="InterPro" id="IPR000868">
    <property type="entry name" value="Isochorismatase-like_dom"/>
</dbReference>
<evidence type="ECO:0000313" key="4">
    <source>
        <dbReference type="EMBL" id="AOM82849.1"/>
    </source>
</evidence>
<keyword evidence="2 4" id="KW-0378">Hydrolase</keyword>
<sequence>MKALIVIDYTNDFVADGGRLTCGERGQSIEEKITAITNEFIQNGDYVVFAVDGHRPGDSYHPEYPLFPEHNVLGTEGRALYGKLGELYESEKERHVNTVYWMDKTRYSAFAGTDLELKLRERQINEVHLVGVCTDICVLHTAVDAFNKGYSLNVHANAVESFDPEGHSWALRHFKQTLGAEISE</sequence>
<dbReference type="PATRIC" id="fig|632773.3.peg.1562"/>
<reference evidence="4 5" key="1">
    <citation type="submission" date="2015-08" db="EMBL/GenBank/DDBJ databases">
        <title>The complete genome sequence of Bacillus beveridgei MLTeJB.</title>
        <authorList>
            <person name="Hanson T.E."/>
            <person name="Mesa C."/>
            <person name="Basesman S.M."/>
            <person name="Oremland R.S."/>
        </authorList>
    </citation>
    <scope>NUCLEOTIDE SEQUENCE [LARGE SCALE GENOMIC DNA]</scope>
    <source>
        <strain evidence="4 5">MLTeJB</strain>
    </source>
</reference>
<keyword evidence="5" id="KW-1185">Reference proteome</keyword>
<dbReference type="STRING" id="632773.BBEV_1486"/>
<dbReference type="PANTHER" id="PTHR43540">
    <property type="entry name" value="PEROXYUREIDOACRYLATE/UREIDOACRYLATE AMIDOHYDROLASE-RELATED"/>
    <property type="match status" value="1"/>
</dbReference>
<protein>
    <submittedName>
        <fullName evidence="4">Putative isochorismatase family protein pncA</fullName>
        <ecNumber evidence="4">3.5.1.19</ecNumber>
    </submittedName>
</protein>
<dbReference type="KEGG" id="bbev:BBEV_1486"/>
<proteinExistence type="inferred from homology"/>
<dbReference type="PANTHER" id="PTHR43540:SF10">
    <property type="entry name" value="ISOCHORISMATASE"/>
    <property type="match status" value="1"/>
</dbReference>
<gene>
    <name evidence="4" type="primary">pncA</name>
    <name evidence="4" type="ORF">BBEV_1486</name>
</gene>
<dbReference type="Gene3D" id="3.40.50.850">
    <property type="entry name" value="Isochorismatase-like"/>
    <property type="match status" value="1"/>
</dbReference>
<comment type="similarity">
    <text evidence="1">Belongs to the isochorismatase family.</text>
</comment>
<dbReference type="Proteomes" id="UP000094463">
    <property type="component" value="Chromosome"/>
</dbReference>
<name>A0A1D7QV37_9BACI</name>
<dbReference type="AlphaFoldDB" id="A0A1D7QV37"/>
<dbReference type="GO" id="GO:0008936">
    <property type="term" value="F:nicotinamidase activity"/>
    <property type="evidence" value="ECO:0007669"/>
    <property type="project" value="UniProtKB-EC"/>
</dbReference>
<organism evidence="4 5">
    <name type="scientific">Salisediminibacterium beveridgei</name>
    <dbReference type="NCBI Taxonomy" id="632773"/>
    <lineage>
        <taxon>Bacteria</taxon>
        <taxon>Bacillati</taxon>
        <taxon>Bacillota</taxon>
        <taxon>Bacilli</taxon>
        <taxon>Bacillales</taxon>
        <taxon>Bacillaceae</taxon>
        <taxon>Salisediminibacterium</taxon>
    </lineage>
</organism>
<feature type="domain" description="Isochorismatase-like" evidence="3">
    <location>
        <begin position="3"/>
        <end position="179"/>
    </location>
</feature>
<dbReference type="EMBL" id="CP012502">
    <property type="protein sequence ID" value="AOM82849.1"/>
    <property type="molecule type" value="Genomic_DNA"/>
</dbReference>
<dbReference type="InterPro" id="IPR050272">
    <property type="entry name" value="Isochorismatase-like_hydrls"/>
</dbReference>